<organism evidence="11 12">
    <name type="scientific">Candidatus Scatousia excrementigallinarum</name>
    <dbReference type="NCBI Taxonomy" id="2840935"/>
    <lineage>
        <taxon>Bacteria</taxon>
        <taxon>Candidatus Scatousia</taxon>
    </lineage>
</organism>
<evidence type="ECO:0000259" key="9">
    <source>
        <dbReference type="Pfam" id="PF21082"/>
    </source>
</evidence>
<feature type="transmembrane region" description="Helical" evidence="7">
    <location>
        <begin position="15"/>
        <end position="38"/>
    </location>
</feature>
<dbReference type="SUPFAM" id="SSF50182">
    <property type="entry name" value="Sm-like ribonucleoproteins"/>
    <property type="match status" value="1"/>
</dbReference>
<feature type="domain" description="Mechanosensitive ion channel MscS C-terminal" evidence="9">
    <location>
        <begin position="187"/>
        <end position="270"/>
    </location>
</feature>
<gene>
    <name evidence="11" type="ORF">IAC10_05305</name>
</gene>
<dbReference type="GO" id="GO:0005886">
    <property type="term" value="C:plasma membrane"/>
    <property type="evidence" value="ECO:0007669"/>
    <property type="project" value="UniProtKB-SubCell"/>
</dbReference>
<dbReference type="SUPFAM" id="SSF82861">
    <property type="entry name" value="Mechanosensitive channel protein MscS (YggB), transmembrane region"/>
    <property type="match status" value="1"/>
</dbReference>
<feature type="domain" description="Mechanosensitive ion channel transmembrane helices 2/3" evidence="10">
    <location>
        <begin position="70"/>
        <end position="109"/>
    </location>
</feature>
<dbReference type="PANTHER" id="PTHR43634:SF2">
    <property type="entry name" value="LOW CONDUCTANCE MECHANOSENSITIVE CHANNEL YNAI"/>
    <property type="match status" value="1"/>
</dbReference>
<dbReference type="InterPro" id="IPR006685">
    <property type="entry name" value="MscS_channel_2nd"/>
</dbReference>
<dbReference type="InterPro" id="IPR049278">
    <property type="entry name" value="MS_channel_C"/>
</dbReference>
<comment type="similarity">
    <text evidence="2">Belongs to the MscS (TC 1.A.23) family.</text>
</comment>
<feature type="domain" description="Mechanosensitive ion channel MscS" evidence="8">
    <location>
        <begin position="112"/>
        <end position="178"/>
    </location>
</feature>
<protein>
    <submittedName>
        <fullName evidence="11">Mechanosensitive ion channel family protein</fullName>
    </submittedName>
</protein>
<dbReference type="InterPro" id="IPR023408">
    <property type="entry name" value="MscS_beta-dom_sf"/>
</dbReference>
<dbReference type="Gene3D" id="3.30.70.100">
    <property type="match status" value="1"/>
</dbReference>
<dbReference type="InterPro" id="IPR010920">
    <property type="entry name" value="LSM_dom_sf"/>
</dbReference>
<sequence length="281" mass="31582">MLNEILDYLEKIQRVLATIHFDIIVEVIVNIVILGILFKAVDIFENKMKKKFTDKKSSQLVKFIPILTRILKFIVFFILIAALLQNHGYSVSSLIAGFGITGLAVGFAANATIANVFGTIAILSDKAFEVGDYIKLGTIEGTVEDINLRSTKIRTLDNALTIIPNSKVADGEIVNVTKAHKRRILETFGVTYDTSDEKLKRAIEIIEEVLNSNSDIYSDYVVFLDTLADSSINIKVSAYVKTNNYVKYLKIKEIILLNVIKRFREEGIDFAFPSRTLYMAK</sequence>
<dbReference type="InterPro" id="IPR049142">
    <property type="entry name" value="MS_channel_1st"/>
</dbReference>
<dbReference type="Pfam" id="PF21082">
    <property type="entry name" value="MS_channel_3rd"/>
    <property type="match status" value="1"/>
</dbReference>
<dbReference type="InterPro" id="IPR011014">
    <property type="entry name" value="MscS_channel_TM-2"/>
</dbReference>
<feature type="transmembrane region" description="Helical" evidence="7">
    <location>
        <begin position="59"/>
        <end position="83"/>
    </location>
</feature>
<dbReference type="Pfam" id="PF21088">
    <property type="entry name" value="MS_channel_1st"/>
    <property type="match status" value="1"/>
</dbReference>
<comment type="caution">
    <text evidence="11">The sequence shown here is derived from an EMBL/GenBank/DDBJ whole genome shotgun (WGS) entry which is preliminary data.</text>
</comment>
<dbReference type="GO" id="GO:0055085">
    <property type="term" value="P:transmembrane transport"/>
    <property type="evidence" value="ECO:0007669"/>
    <property type="project" value="InterPro"/>
</dbReference>
<evidence type="ECO:0000256" key="1">
    <source>
        <dbReference type="ARBA" id="ARBA00004651"/>
    </source>
</evidence>
<reference evidence="11" key="2">
    <citation type="journal article" date="2021" name="PeerJ">
        <title>Extensive microbial diversity within the chicken gut microbiome revealed by metagenomics and culture.</title>
        <authorList>
            <person name="Gilroy R."/>
            <person name="Ravi A."/>
            <person name="Getino M."/>
            <person name="Pursley I."/>
            <person name="Horton D.L."/>
            <person name="Alikhan N.F."/>
            <person name="Baker D."/>
            <person name="Gharbi K."/>
            <person name="Hall N."/>
            <person name="Watson M."/>
            <person name="Adriaenssens E.M."/>
            <person name="Foster-Nyarko E."/>
            <person name="Jarju S."/>
            <person name="Secka A."/>
            <person name="Antonio M."/>
            <person name="Oren A."/>
            <person name="Chaudhuri R.R."/>
            <person name="La Ragione R."/>
            <person name="Hildebrand F."/>
            <person name="Pallen M.J."/>
        </authorList>
    </citation>
    <scope>NUCLEOTIDE SEQUENCE</scope>
    <source>
        <strain evidence="11">6276</strain>
    </source>
</reference>
<evidence type="ECO:0000256" key="2">
    <source>
        <dbReference type="ARBA" id="ARBA00008017"/>
    </source>
</evidence>
<dbReference type="Gene3D" id="1.10.287.1260">
    <property type="match status" value="1"/>
</dbReference>
<evidence type="ECO:0000256" key="7">
    <source>
        <dbReference type="SAM" id="Phobius"/>
    </source>
</evidence>
<evidence type="ECO:0000313" key="11">
    <source>
        <dbReference type="EMBL" id="HIS36031.1"/>
    </source>
</evidence>
<keyword evidence="5 7" id="KW-1133">Transmembrane helix</keyword>
<evidence type="ECO:0000256" key="4">
    <source>
        <dbReference type="ARBA" id="ARBA00022692"/>
    </source>
</evidence>
<evidence type="ECO:0000256" key="5">
    <source>
        <dbReference type="ARBA" id="ARBA00022989"/>
    </source>
</evidence>
<dbReference type="SUPFAM" id="SSF82689">
    <property type="entry name" value="Mechanosensitive channel protein MscS (YggB), C-terminal domain"/>
    <property type="match status" value="1"/>
</dbReference>
<accession>A0A9D1EYF0</accession>
<proteinExistence type="inferred from homology"/>
<dbReference type="Pfam" id="PF00924">
    <property type="entry name" value="MS_channel_2nd"/>
    <property type="match status" value="1"/>
</dbReference>
<keyword evidence="6 7" id="KW-0472">Membrane</keyword>
<dbReference type="AlphaFoldDB" id="A0A9D1EYF0"/>
<dbReference type="EMBL" id="DVIU01000111">
    <property type="protein sequence ID" value="HIS36031.1"/>
    <property type="molecule type" value="Genomic_DNA"/>
</dbReference>
<dbReference type="PANTHER" id="PTHR43634">
    <property type="entry name" value="OW CONDUCTANCE MECHANOSENSITIVE CHANNEL"/>
    <property type="match status" value="1"/>
</dbReference>
<dbReference type="InterPro" id="IPR011066">
    <property type="entry name" value="MscS_channel_C_sf"/>
</dbReference>
<evidence type="ECO:0000256" key="3">
    <source>
        <dbReference type="ARBA" id="ARBA00022475"/>
    </source>
</evidence>
<evidence type="ECO:0000259" key="10">
    <source>
        <dbReference type="Pfam" id="PF21088"/>
    </source>
</evidence>
<evidence type="ECO:0000259" key="8">
    <source>
        <dbReference type="Pfam" id="PF00924"/>
    </source>
</evidence>
<dbReference type="Gene3D" id="2.30.30.60">
    <property type="match status" value="1"/>
</dbReference>
<keyword evidence="3" id="KW-1003">Cell membrane</keyword>
<dbReference type="InterPro" id="IPR045042">
    <property type="entry name" value="YnaI-like"/>
</dbReference>
<comment type="subcellular location">
    <subcellularLocation>
        <location evidence="1">Cell membrane</location>
        <topology evidence="1">Multi-pass membrane protein</topology>
    </subcellularLocation>
</comment>
<reference evidence="11" key="1">
    <citation type="submission" date="2020-10" db="EMBL/GenBank/DDBJ databases">
        <authorList>
            <person name="Gilroy R."/>
        </authorList>
    </citation>
    <scope>NUCLEOTIDE SEQUENCE</scope>
    <source>
        <strain evidence="11">6276</strain>
    </source>
</reference>
<name>A0A9D1EYF0_9BACT</name>
<evidence type="ECO:0000256" key="6">
    <source>
        <dbReference type="ARBA" id="ARBA00023136"/>
    </source>
</evidence>
<evidence type="ECO:0000313" key="12">
    <source>
        <dbReference type="Proteomes" id="UP000823928"/>
    </source>
</evidence>
<keyword evidence="4 7" id="KW-0812">Transmembrane</keyword>
<feature type="transmembrane region" description="Helical" evidence="7">
    <location>
        <begin position="95"/>
        <end position="117"/>
    </location>
</feature>
<dbReference type="Proteomes" id="UP000823928">
    <property type="component" value="Unassembled WGS sequence"/>
</dbReference>